<dbReference type="CDD" id="cd01026">
    <property type="entry name" value="TOPRIM_OLD"/>
    <property type="match status" value="1"/>
</dbReference>
<gene>
    <name evidence="3" type="ORF">QP354_06565</name>
</gene>
<dbReference type="Pfam" id="PF20469">
    <property type="entry name" value="OLD-like_TOPRIM"/>
    <property type="match status" value="1"/>
</dbReference>
<dbReference type="Gene3D" id="3.40.50.300">
    <property type="entry name" value="P-loop containing nucleotide triphosphate hydrolases"/>
    <property type="match status" value="2"/>
</dbReference>
<sequence length="545" mass="63665">MIYIKKLILNNFKGYKGNIEFEFNPNKNILIGDNGIGKTTIVQALRLLLKGSRFEFNGVSYLAKYINSEVKKQFENSNSHLVDELPYFSLIAVFGVEKEDKNLKLKKFNGEYKDSTGIHSNEYGISFKYCFDDQFLSEYTNFINENKGRDTFTIPFSMYKTEHKTFAGNIYRSMMDPLKSIFIDNDNFEGNPFNMFARQIYNNLTTRERITIESKFRLINKTLFDNINNKNENQYHLNIDPNSLKFDSIVDVSSKDVSLQELGSGKENLIKTQLSLDLDSKLIVIEEPENHLTANNTRKQIDQLNSLKNQLIVTTHNSQIVTGLDLENLIWIRSLKEEKQEVHFNEQLDEETKEFFKRRDDIDFLRLLIAKKIILVEGAAEYILMRTFIKKSLGEDMSDYEILSMRGRYYAPFIKLVEFSEGKMVIFTDNDSDVESDDNKGNRIAQIKNQNTQYDSIKIFCDMNPNNFTFEVSEYESNKNKIDGEYPINKNARTFKYNKKDMPSRQLAFMLNNKSQSALLMRSRYENGTYNIPGYIEEGLKWLKE</sequence>
<proteinExistence type="predicted"/>
<dbReference type="PANTHER" id="PTHR43581">
    <property type="entry name" value="ATP/GTP PHOSPHATASE"/>
    <property type="match status" value="1"/>
</dbReference>
<comment type="caution">
    <text evidence="3">The sequence shown here is derived from an EMBL/GenBank/DDBJ whole genome shotgun (WGS) entry which is preliminary data.</text>
</comment>
<protein>
    <submittedName>
        <fullName evidence="3">AAA family ATPase</fullName>
    </submittedName>
</protein>
<dbReference type="Pfam" id="PF13175">
    <property type="entry name" value="AAA_15"/>
    <property type="match status" value="1"/>
</dbReference>
<dbReference type="InterPro" id="IPR051396">
    <property type="entry name" value="Bact_Antivir_Def_Nuclease"/>
</dbReference>
<dbReference type="PANTHER" id="PTHR43581:SF2">
    <property type="entry name" value="EXCINUCLEASE ATPASE SUBUNIT"/>
    <property type="match status" value="1"/>
</dbReference>
<dbReference type="AlphaFoldDB" id="A0AAW6XR82"/>
<dbReference type="InterPro" id="IPR041685">
    <property type="entry name" value="AAA_GajA/Old/RecF-like"/>
</dbReference>
<evidence type="ECO:0000259" key="2">
    <source>
        <dbReference type="Pfam" id="PF20469"/>
    </source>
</evidence>
<dbReference type="EMBL" id="JASOLY010000010">
    <property type="protein sequence ID" value="MDK6868728.1"/>
    <property type="molecule type" value="Genomic_DNA"/>
</dbReference>
<dbReference type="SUPFAM" id="SSF52540">
    <property type="entry name" value="P-loop containing nucleoside triphosphate hydrolases"/>
    <property type="match status" value="1"/>
</dbReference>
<dbReference type="InterPro" id="IPR027417">
    <property type="entry name" value="P-loop_NTPase"/>
</dbReference>
<feature type="domain" description="OLD protein-like TOPRIM" evidence="2">
    <location>
        <begin position="369"/>
        <end position="431"/>
    </location>
</feature>
<accession>A0AAW6XR82</accession>
<reference evidence="3" key="1">
    <citation type="submission" date="2023-05" db="EMBL/GenBank/DDBJ databases">
        <title>Cataloging the Phylogenetic Diversity of Human Bladder Bacteria.</title>
        <authorList>
            <person name="Du J."/>
        </authorList>
    </citation>
    <scope>NUCLEOTIDE SEQUENCE</scope>
    <source>
        <strain evidence="3">UMB6975B</strain>
    </source>
</reference>
<dbReference type="InterPro" id="IPR034139">
    <property type="entry name" value="TOPRIM_OLD"/>
</dbReference>
<evidence type="ECO:0000313" key="4">
    <source>
        <dbReference type="Proteomes" id="UP001232113"/>
    </source>
</evidence>
<name>A0AAW6XR82_9LACO</name>
<dbReference type="RefSeq" id="WP_048686596.1">
    <property type="nucleotide sequence ID" value="NZ_JASOLY010000010.1"/>
</dbReference>
<dbReference type="Proteomes" id="UP001232113">
    <property type="component" value="Unassembled WGS sequence"/>
</dbReference>
<feature type="domain" description="Endonuclease GajA/Old nuclease/RecF-like AAA" evidence="1">
    <location>
        <begin position="3"/>
        <end position="321"/>
    </location>
</feature>
<evidence type="ECO:0000313" key="3">
    <source>
        <dbReference type="EMBL" id="MDK6868728.1"/>
    </source>
</evidence>
<organism evidence="3 4">
    <name type="scientific">Lactobacillus paragasseri</name>
    <dbReference type="NCBI Taxonomy" id="2107999"/>
    <lineage>
        <taxon>Bacteria</taxon>
        <taxon>Bacillati</taxon>
        <taxon>Bacillota</taxon>
        <taxon>Bacilli</taxon>
        <taxon>Lactobacillales</taxon>
        <taxon>Lactobacillaceae</taxon>
        <taxon>Lactobacillus</taxon>
    </lineage>
</organism>
<evidence type="ECO:0000259" key="1">
    <source>
        <dbReference type="Pfam" id="PF13175"/>
    </source>
</evidence>